<dbReference type="EMBL" id="RKHK01000001">
    <property type="protein sequence ID" value="ROR73217.1"/>
    <property type="molecule type" value="Genomic_DNA"/>
</dbReference>
<dbReference type="SMART" id="SM00014">
    <property type="entry name" value="acidPPc"/>
    <property type="match status" value="1"/>
</dbReference>
<dbReference type="InterPro" id="IPR036938">
    <property type="entry name" value="PAP2/HPO_sf"/>
</dbReference>
<evidence type="ECO:0000313" key="4">
    <source>
        <dbReference type="Proteomes" id="UP000280668"/>
    </source>
</evidence>
<comment type="caution">
    <text evidence="3">The sequence shown here is derived from an EMBL/GenBank/DDBJ whole genome shotgun (WGS) entry which is preliminary data.</text>
</comment>
<name>A0A3N2BD85_9MICO</name>
<dbReference type="SUPFAM" id="SSF48317">
    <property type="entry name" value="Acid phosphatase/Vanadium-dependent haloperoxidase"/>
    <property type="match status" value="1"/>
</dbReference>
<keyword evidence="4" id="KW-1185">Reference proteome</keyword>
<feature type="transmembrane region" description="Helical" evidence="1">
    <location>
        <begin position="89"/>
        <end position="109"/>
    </location>
</feature>
<dbReference type="Proteomes" id="UP000280668">
    <property type="component" value="Unassembled WGS sequence"/>
</dbReference>
<keyword evidence="1" id="KW-0812">Transmembrane</keyword>
<feature type="transmembrane region" description="Helical" evidence="1">
    <location>
        <begin position="221"/>
        <end position="243"/>
    </location>
</feature>
<protein>
    <submittedName>
        <fullName evidence="3">PAP2 superfamily protein</fullName>
    </submittedName>
</protein>
<feature type="transmembrane region" description="Helical" evidence="1">
    <location>
        <begin position="12"/>
        <end position="32"/>
    </location>
</feature>
<feature type="transmembrane region" description="Helical" evidence="1">
    <location>
        <begin position="263"/>
        <end position="284"/>
    </location>
</feature>
<evidence type="ECO:0000313" key="3">
    <source>
        <dbReference type="EMBL" id="ROR73217.1"/>
    </source>
</evidence>
<feature type="transmembrane region" description="Helical" evidence="1">
    <location>
        <begin position="182"/>
        <end position="200"/>
    </location>
</feature>
<organism evidence="3 4">
    <name type="scientific">Bogoriella caseilytica</name>
    <dbReference type="NCBI Taxonomy" id="56055"/>
    <lineage>
        <taxon>Bacteria</taxon>
        <taxon>Bacillati</taxon>
        <taxon>Actinomycetota</taxon>
        <taxon>Actinomycetes</taxon>
        <taxon>Micrococcales</taxon>
        <taxon>Bogoriellaceae</taxon>
        <taxon>Bogoriella</taxon>
    </lineage>
</organism>
<feature type="transmembrane region" description="Helical" evidence="1">
    <location>
        <begin position="63"/>
        <end position="82"/>
    </location>
</feature>
<dbReference type="RefSeq" id="WP_123303666.1">
    <property type="nucleotide sequence ID" value="NZ_RKHK01000001.1"/>
</dbReference>
<dbReference type="Pfam" id="PF01569">
    <property type="entry name" value="PAP2"/>
    <property type="match status" value="1"/>
</dbReference>
<feature type="transmembrane region" description="Helical" evidence="1">
    <location>
        <begin position="129"/>
        <end position="148"/>
    </location>
</feature>
<dbReference type="AlphaFoldDB" id="A0A3N2BD85"/>
<sequence length="298" mass="31062">MVYHPRDGARRVVAAAFALLCAGAVALVWWFFVTTPTGQRIDQLALEGSALGQSTLYGRAHQLLGIVSEAFLVVVVAVAGLFAALRRQWVHVVAIALVVGGANITTQVLKEYVFSRPDLGVTWSMANSLPSGHTTAAVSALAAGLLAVAPRWRWLVAGTGAIYAAATGVATMVVSWHRPGDVVAAVLVVGAWLLCALALLRREDVATNGGRMPSWARGADVATRALLGLTMAVAALVSFLALLTTRGAIGAEPPERFDLPVAYIGAIAAIIAITCLTTLLALVLSAPRSDPRRAGATR</sequence>
<keyword evidence="1" id="KW-0472">Membrane</keyword>
<evidence type="ECO:0000259" key="2">
    <source>
        <dbReference type="SMART" id="SM00014"/>
    </source>
</evidence>
<dbReference type="Gene3D" id="1.20.144.10">
    <property type="entry name" value="Phosphatidic acid phosphatase type 2/haloperoxidase"/>
    <property type="match status" value="1"/>
</dbReference>
<dbReference type="OrthoDB" id="3240395at2"/>
<reference evidence="3 4" key="1">
    <citation type="submission" date="2018-11" db="EMBL/GenBank/DDBJ databases">
        <title>Sequencing the genomes of 1000 actinobacteria strains.</title>
        <authorList>
            <person name="Klenk H.-P."/>
        </authorList>
    </citation>
    <scope>NUCLEOTIDE SEQUENCE [LARGE SCALE GENOMIC DNA]</scope>
    <source>
        <strain evidence="3 4">DSM 11294</strain>
    </source>
</reference>
<feature type="domain" description="Phosphatidic acid phosphatase type 2/haloperoxidase" evidence="2">
    <location>
        <begin position="90"/>
        <end position="197"/>
    </location>
</feature>
<gene>
    <name evidence="3" type="ORF">EDD31_1589</name>
</gene>
<keyword evidence="1" id="KW-1133">Transmembrane helix</keyword>
<dbReference type="InterPro" id="IPR000326">
    <property type="entry name" value="PAP2/HPO"/>
</dbReference>
<proteinExistence type="predicted"/>
<evidence type="ECO:0000256" key="1">
    <source>
        <dbReference type="SAM" id="Phobius"/>
    </source>
</evidence>
<accession>A0A3N2BD85</accession>
<feature type="transmembrane region" description="Helical" evidence="1">
    <location>
        <begin position="155"/>
        <end position="176"/>
    </location>
</feature>